<proteinExistence type="predicted"/>
<reference evidence="1" key="1">
    <citation type="submission" date="2014-12" db="EMBL/GenBank/DDBJ databases">
        <title>Whole genome sequences of four Staphylococcus schleiferi canine isolates.</title>
        <authorList>
            <person name="Misic A.M."/>
            <person name="Cain C."/>
            <person name="Morris D.O."/>
            <person name="Rankin S."/>
            <person name="Beiting D."/>
        </authorList>
    </citation>
    <scope>NUCLEOTIDE SEQUENCE</scope>
    <source>
        <strain evidence="1">ASB11</strain>
        <strain evidence="2">ASB13</strain>
        <strain evidence="3">ASB9</strain>
    </source>
</reference>
<organism evidence="1 4">
    <name type="scientific">Helicobacter ailurogastricus</name>
    <dbReference type="NCBI Taxonomy" id="1578720"/>
    <lineage>
        <taxon>Bacteria</taxon>
        <taxon>Pseudomonadati</taxon>
        <taxon>Campylobacterota</taxon>
        <taxon>Epsilonproteobacteria</taxon>
        <taxon>Campylobacterales</taxon>
        <taxon>Helicobacteraceae</taxon>
        <taxon>Helicobacter</taxon>
    </lineage>
</organism>
<dbReference type="EMBL" id="CDMN01000044">
    <property type="protein sequence ID" value="CRF44529.1"/>
    <property type="molecule type" value="Genomic_DNA"/>
</dbReference>
<dbReference type="EMBL" id="CDMH01000007">
    <property type="protein sequence ID" value="CRF42049.1"/>
    <property type="molecule type" value="Genomic_DNA"/>
</dbReference>
<evidence type="ECO:0000313" key="5">
    <source>
        <dbReference type="Proteomes" id="UP000041394"/>
    </source>
</evidence>
<dbReference type="EMBL" id="CDML01000041">
    <property type="protein sequence ID" value="CRF41472.1"/>
    <property type="molecule type" value="Genomic_DNA"/>
</dbReference>
<evidence type="ECO:0000313" key="6">
    <source>
        <dbReference type="Proteomes" id="UP000045175"/>
    </source>
</evidence>
<reference evidence="4" key="3">
    <citation type="submission" date="2014-12" db="EMBL/GenBank/DDBJ databases">
        <authorList>
            <person name="Smet A."/>
        </authorList>
    </citation>
    <scope>NUCLEOTIDE SEQUENCE [LARGE SCALE GENOMIC DNA]</scope>
</reference>
<name>A0A0K2X4Z0_9HELI</name>
<dbReference type="AlphaFoldDB" id="A0A0K2X4Z0"/>
<reference evidence="5 6" key="2">
    <citation type="submission" date="2014-12" db="EMBL/GenBank/DDBJ databases">
        <authorList>
            <person name="Jaenicke S."/>
        </authorList>
    </citation>
    <scope>NUCLEOTIDE SEQUENCE [LARGE SCALE GENOMIC DNA]</scope>
</reference>
<evidence type="ECO:0000313" key="4">
    <source>
        <dbReference type="Proteomes" id="UP000038622"/>
    </source>
</evidence>
<protein>
    <submittedName>
        <fullName evidence="1">Uncharacterized protein</fullName>
    </submittedName>
</protein>
<evidence type="ECO:0000313" key="3">
    <source>
        <dbReference type="EMBL" id="CRF44529.1"/>
    </source>
</evidence>
<sequence>MALALFQACALLERVVFRGDEPKRALILVSLPPCPPLGGAKLKHPWALASLNCFLTIS</sequence>
<evidence type="ECO:0000313" key="2">
    <source>
        <dbReference type="EMBL" id="CRF42049.1"/>
    </source>
</evidence>
<keyword evidence="4" id="KW-1185">Reference proteome</keyword>
<dbReference type="Proteomes" id="UP000038622">
    <property type="component" value="Unassembled WGS sequence"/>
</dbReference>
<accession>A0A0K2X4Z0</accession>
<dbReference type="Proteomes" id="UP000045175">
    <property type="component" value="Unassembled WGS sequence"/>
</dbReference>
<dbReference type="Proteomes" id="UP000041394">
    <property type="component" value="Unassembled WGS sequence"/>
</dbReference>
<gene>
    <name evidence="1" type="ORF">HAL011_12700</name>
    <name evidence="2" type="ORF">HAL013_01990</name>
    <name evidence="3" type="ORF">HAL09_11200</name>
</gene>
<evidence type="ECO:0000313" key="1">
    <source>
        <dbReference type="EMBL" id="CRF41472.1"/>
    </source>
</evidence>